<dbReference type="Pfam" id="PF08811">
    <property type="entry name" value="DUF1800"/>
    <property type="match status" value="1"/>
</dbReference>
<proteinExistence type="predicted"/>
<sequence length="643" mass="72353">MKPLLLFRWGGHIAARATLFLTVVLCCLCDVNLTQAGTFDLPNAREARRMNAKIQASQFLSKATFGPDEASIEALADRILQIGNMRAFGEWIDQQFELPVSSQEQVARDIIATDGREPDMANVGIQDYRYQAWWHIALTGEDQLRQRVAYALSQIFVIGDSGAGFNNNAGRDIGGGEQSIPDWLGMSNYYDMLAAGASGSYRDLLGQVTYHPCMGVWLSSVRNLKSNVALGRYPDENYAREIMQLFSVGLYELHQDGRPRLNANGELIPTYDNDQIKELARVFTGMKYYHNGSNSFYTGLNLGDPMMVDQSQHDNNYNYAEDPNVPGQVDPNERHSKIVFGVTLDPLPVPMTNEDAKAEIDQALDVVANHPNVAPFICIRLIQRLVKSNPSRGYVRRVTRVFNNNGQGQRGDLKAVVKAILTDPELFAGQRTRRLSNPPRVEVITRGTEYSRMKEPILRITGMIRALRPSSDYPNGYMMLSRSIESDLGQMPYRSPTVFNYYLPDYQPPGALTTYVPSRRNPFGALYAPEFQILTAVTANRTLNRMYYSARNRYMQYGMRVGTCRITFDLDEEIEMAKDLANMEPILQRFDLLLCHGSLSEETKTIIKDAIAAETLNQNTRNVGRLEEALLAVLISPDCVIEE</sequence>
<dbReference type="EMBL" id="SJPN01000003">
    <property type="protein sequence ID" value="TWU04447.1"/>
    <property type="molecule type" value="Genomic_DNA"/>
</dbReference>
<name>A0A5C6AY89_9BACT</name>
<dbReference type="InterPro" id="IPR014917">
    <property type="entry name" value="DUF1800"/>
</dbReference>
<gene>
    <name evidence="1" type="ORF">Pla52n_24880</name>
</gene>
<dbReference type="PANTHER" id="PTHR43737:SF1">
    <property type="entry name" value="DUF1501 DOMAIN-CONTAINING PROTEIN"/>
    <property type="match status" value="1"/>
</dbReference>
<reference evidence="1 2" key="1">
    <citation type="submission" date="2019-02" db="EMBL/GenBank/DDBJ databases">
        <title>Deep-cultivation of Planctomycetes and their phenomic and genomic characterization uncovers novel biology.</title>
        <authorList>
            <person name="Wiegand S."/>
            <person name="Jogler M."/>
            <person name="Boedeker C."/>
            <person name="Pinto D."/>
            <person name="Vollmers J."/>
            <person name="Rivas-Marin E."/>
            <person name="Kohn T."/>
            <person name="Peeters S.H."/>
            <person name="Heuer A."/>
            <person name="Rast P."/>
            <person name="Oberbeckmann S."/>
            <person name="Bunk B."/>
            <person name="Jeske O."/>
            <person name="Meyerdierks A."/>
            <person name="Storesund J.E."/>
            <person name="Kallscheuer N."/>
            <person name="Luecker S."/>
            <person name="Lage O.M."/>
            <person name="Pohl T."/>
            <person name="Merkel B.J."/>
            <person name="Hornburger P."/>
            <person name="Mueller R.-W."/>
            <person name="Bruemmer F."/>
            <person name="Labrenz M."/>
            <person name="Spormann A.M."/>
            <person name="Op Den Camp H."/>
            <person name="Overmann J."/>
            <person name="Amann R."/>
            <person name="Jetten M.S.M."/>
            <person name="Mascher T."/>
            <person name="Medema M.H."/>
            <person name="Devos D.P."/>
            <person name="Kaster A.-K."/>
            <person name="Ovreas L."/>
            <person name="Rohde M."/>
            <person name="Galperin M.Y."/>
            <person name="Jogler C."/>
        </authorList>
    </citation>
    <scope>NUCLEOTIDE SEQUENCE [LARGE SCALE GENOMIC DNA]</scope>
    <source>
        <strain evidence="1 2">Pla52n</strain>
    </source>
</reference>
<accession>A0A5C6AY89</accession>
<evidence type="ECO:0000313" key="1">
    <source>
        <dbReference type="EMBL" id="TWU04447.1"/>
    </source>
</evidence>
<comment type="caution">
    <text evidence="1">The sequence shown here is derived from an EMBL/GenBank/DDBJ whole genome shotgun (WGS) entry which is preliminary data.</text>
</comment>
<keyword evidence="2" id="KW-1185">Reference proteome</keyword>
<dbReference type="AlphaFoldDB" id="A0A5C6AY89"/>
<dbReference type="PANTHER" id="PTHR43737">
    <property type="entry name" value="BLL7424 PROTEIN"/>
    <property type="match status" value="1"/>
</dbReference>
<protein>
    <recommendedName>
        <fullName evidence="3">DUF1800 domain-containing protein</fullName>
    </recommendedName>
</protein>
<evidence type="ECO:0008006" key="3">
    <source>
        <dbReference type="Google" id="ProtNLM"/>
    </source>
</evidence>
<organism evidence="1 2">
    <name type="scientific">Stieleria varia</name>
    <dbReference type="NCBI Taxonomy" id="2528005"/>
    <lineage>
        <taxon>Bacteria</taxon>
        <taxon>Pseudomonadati</taxon>
        <taxon>Planctomycetota</taxon>
        <taxon>Planctomycetia</taxon>
        <taxon>Pirellulales</taxon>
        <taxon>Pirellulaceae</taxon>
        <taxon>Stieleria</taxon>
    </lineage>
</organism>
<dbReference type="OrthoDB" id="9772295at2"/>
<dbReference type="Proteomes" id="UP000320176">
    <property type="component" value="Unassembled WGS sequence"/>
</dbReference>
<evidence type="ECO:0000313" key="2">
    <source>
        <dbReference type="Proteomes" id="UP000320176"/>
    </source>
</evidence>